<dbReference type="PROSITE" id="PS50835">
    <property type="entry name" value="IG_LIKE"/>
    <property type="match status" value="1"/>
</dbReference>
<dbReference type="InterPro" id="IPR013783">
    <property type="entry name" value="Ig-like_fold"/>
</dbReference>
<dbReference type="SUPFAM" id="SSF48726">
    <property type="entry name" value="Immunoglobulin"/>
    <property type="match status" value="1"/>
</dbReference>
<evidence type="ECO:0000256" key="6">
    <source>
        <dbReference type="SAM" id="SignalP"/>
    </source>
</evidence>
<comment type="similarity">
    <text evidence="1">Belongs to the type I cytokine receptor family. Type 3 subfamily.</text>
</comment>
<evidence type="ECO:0000256" key="3">
    <source>
        <dbReference type="ARBA" id="ARBA00022737"/>
    </source>
</evidence>
<dbReference type="InterPro" id="IPR003961">
    <property type="entry name" value="FN3_dom"/>
</dbReference>
<proteinExistence type="inferred from homology"/>
<dbReference type="Gene3D" id="2.60.40.10">
    <property type="entry name" value="Immunoglobulins"/>
    <property type="match status" value="3"/>
</dbReference>
<dbReference type="InterPro" id="IPR007110">
    <property type="entry name" value="Ig-like_dom"/>
</dbReference>
<dbReference type="Pfam" id="PF00041">
    <property type="entry name" value="fn3"/>
    <property type="match status" value="1"/>
</dbReference>
<evidence type="ECO:0000259" key="7">
    <source>
        <dbReference type="PROSITE" id="PS50835"/>
    </source>
</evidence>
<dbReference type="PANTHER" id="PTHR48483">
    <property type="entry name" value="INTERLEUKIN-27 SUBUNIT BETA"/>
    <property type="match status" value="1"/>
</dbReference>
<dbReference type="InterPro" id="IPR036116">
    <property type="entry name" value="FN3_sf"/>
</dbReference>
<dbReference type="RefSeq" id="XP_020649940.2">
    <property type="nucleotide sequence ID" value="XM_020794281.2"/>
</dbReference>
<dbReference type="OrthoDB" id="6381660at2759"/>
<keyword evidence="9" id="KW-1185">Reference proteome</keyword>
<dbReference type="PANTHER" id="PTHR48483:SF2">
    <property type="entry name" value="INTERLEUKIN-27 SUBUNIT BETA"/>
    <property type="match status" value="1"/>
</dbReference>
<dbReference type="CDD" id="cd00063">
    <property type="entry name" value="FN3"/>
    <property type="match status" value="1"/>
</dbReference>
<dbReference type="GO" id="GO:0016020">
    <property type="term" value="C:membrane"/>
    <property type="evidence" value="ECO:0007669"/>
    <property type="project" value="InterPro"/>
</dbReference>
<evidence type="ECO:0000313" key="10">
    <source>
        <dbReference type="RefSeq" id="XP_020649940.2"/>
    </source>
</evidence>
<evidence type="ECO:0000313" key="9">
    <source>
        <dbReference type="Proteomes" id="UP001652642"/>
    </source>
</evidence>
<dbReference type="Pfam" id="PF24031">
    <property type="entry name" value="FN3_IL27B_N"/>
    <property type="match status" value="1"/>
</dbReference>
<dbReference type="Proteomes" id="UP001652642">
    <property type="component" value="Chromosome 7"/>
</dbReference>
<dbReference type="InterPro" id="IPR056621">
    <property type="entry name" value="FN3_IL27B_N"/>
</dbReference>
<evidence type="ECO:0000256" key="2">
    <source>
        <dbReference type="ARBA" id="ARBA00022729"/>
    </source>
</evidence>
<dbReference type="PROSITE" id="PS50853">
    <property type="entry name" value="FN3"/>
    <property type="match status" value="1"/>
</dbReference>
<dbReference type="PROSITE" id="PS01354">
    <property type="entry name" value="HEMATOPO_REC_L_F3"/>
    <property type="match status" value="1"/>
</dbReference>
<reference evidence="10" key="1">
    <citation type="submission" date="2025-08" db="UniProtKB">
        <authorList>
            <consortium name="RefSeq"/>
        </authorList>
    </citation>
    <scope>IDENTIFICATION</scope>
</reference>
<feature type="chain" id="PRO_5046882648" evidence="6">
    <location>
        <begin position="23"/>
        <end position="322"/>
    </location>
</feature>
<keyword evidence="3" id="KW-0677">Repeat</keyword>
<evidence type="ECO:0000259" key="8">
    <source>
        <dbReference type="PROSITE" id="PS50853"/>
    </source>
</evidence>
<dbReference type="CTD" id="10148"/>
<feature type="domain" description="Ig-like" evidence="7">
    <location>
        <begin position="54"/>
        <end position="103"/>
    </location>
</feature>
<protein>
    <submittedName>
        <fullName evidence="10">Interleukin-27 subunit beta isoform X1</fullName>
    </submittedName>
</protein>
<dbReference type="AlphaFoldDB" id="A0A6J0TSE6"/>
<dbReference type="InterPro" id="IPR053073">
    <property type="entry name" value="IL11/IL27_subunit_beta"/>
</dbReference>
<keyword evidence="2 6" id="KW-0732">Signal</keyword>
<evidence type="ECO:0000256" key="5">
    <source>
        <dbReference type="ARBA" id="ARBA00023319"/>
    </source>
</evidence>
<dbReference type="GeneID" id="110079325"/>
<sequence>MASFWLLGLLMLSDGFLSSCLASREDVACCGQDAVLATTVPVRHQYADLGWPEVVLSCPALKATSHVEWRMNGTSAAGWTEAREGDHLVLLNASLADDGEYTCHDAATGQILQKIHLKLGYPPDKPVVQCRSISYAAINCSWCLETETHLATSFISTYRHGLEGEAYECPQSVPMANVCSITNLQLFSTDPYMLNVTAINPLGTATTLSFIFLDQIIKPDPPEDVKVSPINKERKKLLLTWKPPGSWLLPEYFPLKYSIKYSVDGSNNSKRVSRTIEETSFTLTGIRPGVIYHVQVAARDALDNGEDSDWSLPASGTAWAPE</sequence>
<evidence type="ECO:0000256" key="1">
    <source>
        <dbReference type="ARBA" id="ARBA00010890"/>
    </source>
</evidence>
<feature type="signal peptide" evidence="6">
    <location>
        <begin position="1"/>
        <end position="22"/>
    </location>
</feature>
<feature type="domain" description="Fibronectin type-III" evidence="8">
    <location>
        <begin position="221"/>
        <end position="320"/>
    </location>
</feature>
<organism evidence="9 10">
    <name type="scientific">Pogona vitticeps</name>
    <name type="common">central bearded dragon</name>
    <dbReference type="NCBI Taxonomy" id="103695"/>
    <lineage>
        <taxon>Eukaryota</taxon>
        <taxon>Metazoa</taxon>
        <taxon>Chordata</taxon>
        <taxon>Craniata</taxon>
        <taxon>Vertebrata</taxon>
        <taxon>Euteleostomi</taxon>
        <taxon>Lepidosauria</taxon>
        <taxon>Squamata</taxon>
        <taxon>Bifurcata</taxon>
        <taxon>Unidentata</taxon>
        <taxon>Episquamata</taxon>
        <taxon>Toxicofera</taxon>
        <taxon>Iguania</taxon>
        <taxon>Acrodonta</taxon>
        <taxon>Agamidae</taxon>
        <taxon>Amphibolurinae</taxon>
        <taxon>Pogona</taxon>
    </lineage>
</organism>
<evidence type="ECO:0000256" key="4">
    <source>
        <dbReference type="ARBA" id="ARBA00023180"/>
    </source>
</evidence>
<dbReference type="SUPFAM" id="SSF49265">
    <property type="entry name" value="Fibronectin type III"/>
    <property type="match status" value="2"/>
</dbReference>
<accession>A0A6J0TSE6</accession>
<dbReference type="GO" id="GO:0004896">
    <property type="term" value="F:cytokine receptor activity"/>
    <property type="evidence" value="ECO:0007669"/>
    <property type="project" value="InterPro"/>
</dbReference>
<gene>
    <name evidence="10" type="primary">EBI3</name>
</gene>
<dbReference type="SMART" id="SM00060">
    <property type="entry name" value="FN3"/>
    <property type="match status" value="1"/>
</dbReference>
<keyword evidence="5" id="KW-0393">Immunoglobulin domain</keyword>
<name>A0A6J0TSE6_9SAUR</name>
<keyword evidence="4" id="KW-0325">Glycoprotein</keyword>
<dbReference type="KEGG" id="pvt:110079325"/>
<dbReference type="InterPro" id="IPR036179">
    <property type="entry name" value="Ig-like_dom_sf"/>
</dbReference>
<dbReference type="InParanoid" id="A0A6J0TSE6"/>
<dbReference type="InterPro" id="IPR003530">
    <property type="entry name" value="Hematopoietin_rcpt_L_F3_CS"/>
</dbReference>